<keyword evidence="1" id="KW-0732">Signal</keyword>
<reference evidence="3 4" key="1">
    <citation type="submission" date="2018-04" db="EMBL/GenBank/DDBJ databases">
        <title>Chryseobacterium oncorhynchi 701B-08T from rainbow trout, and Chryseobacterium viscerum 687B-08T from diseased fish.</title>
        <authorList>
            <person name="Jeong J.-J."/>
            <person name="Lee Y.J."/>
            <person name="Pathiraja D."/>
            <person name="Park B."/>
            <person name="Choi I.-G."/>
            <person name="Kim K.D."/>
        </authorList>
    </citation>
    <scope>NUCLEOTIDE SEQUENCE [LARGE SCALE GENOMIC DNA]</scope>
    <source>
        <strain evidence="3 4">687B-08</strain>
    </source>
</reference>
<comment type="caution">
    <text evidence="3">The sequence shown here is derived from an EMBL/GenBank/DDBJ whole genome shotgun (WGS) entry which is preliminary data.</text>
</comment>
<feature type="chain" id="PRO_5016418760" description="C-type lectin domain-containing protein" evidence="1">
    <location>
        <begin position="20"/>
        <end position="345"/>
    </location>
</feature>
<dbReference type="InterPro" id="IPR016186">
    <property type="entry name" value="C-type_lectin-like/link_sf"/>
</dbReference>
<evidence type="ECO:0000313" key="3">
    <source>
        <dbReference type="EMBL" id="PWN57991.1"/>
    </source>
</evidence>
<proteinExistence type="predicted"/>
<sequence length="345" mass="36894">MKNKFIILLCTGVIFSLKAQVGINTSNPGSTLDVRGSFATPYKSISASTYSMLNTDQYLDYRGSAAAFWTLPAALAAPATFGGRIYEIRNGSNFDITVNSSGAESIDVSTTALSQPSFTIPAGYYSTIKNTGLTSGTTWVVTLLTSGNIGSSGSFGFSTSILGYIPVKASQRAVPVTFGGVSVSEKGCKKWSGIGANGHTYCAYQLGGGKNFYDTFSFAKQVGGYVVTMTSNAERTFVNTNILTGYTLNNNIWIGYNKVAYPGNSTEFTWITGEDWTIDWTTSPNSTPQSFFSSGEPSNSGGVEGSCHIWATVSNSTRQWNDLNGSSTSQNSNNFDQVILEFNED</sequence>
<name>A0A316W9I8_9FLAO</name>
<dbReference type="PROSITE" id="PS50041">
    <property type="entry name" value="C_TYPE_LECTIN_2"/>
    <property type="match status" value="1"/>
</dbReference>
<dbReference type="Pfam" id="PF00059">
    <property type="entry name" value="Lectin_C"/>
    <property type="match status" value="1"/>
</dbReference>
<dbReference type="Proteomes" id="UP000236413">
    <property type="component" value="Unassembled WGS sequence"/>
</dbReference>
<dbReference type="Gene3D" id="3.10.100.10">
    <property type="entry name" value="Mannose-Binding Protein A, subunit A"/>
    <property type="match status" value="1"/>
</dbReference>
<evidence type="ECO:0000256" key="1">
    <source>
        <dbReference type="SAM" id="SignalP"/>
    </source>
</evidence>
<dbReference type="RefSeq" id="WP_109739332.1">
    <property type="nucleotide sequence ID" value="NZ_PPEG02000015.1"/>
</dbReference>
<dbReference type="SUPFAM" id="SSF56436">
    <property type="entry name" value="C-type lectin-like"/>
    <property type="match status" value="1"/>
</dbReference>
<dbReference type="AlphaFoldDB" id="A0A316W9I8"/>
<evidence type="ECO:0000313" key="4">
    <source>
        <dbReference type="Proteomes" id="UP000236413"/>
    </source>
</evidence>
<feature type="signal peptide" evidence="1">
    <location>
        <begin position="1"/>
        <end position="19"/>
    </location>
</feature>
<accession>A0A316W9I8</accession>
<dbReference type="EMBL" id="PPEG02000015">
    <property type="protein sequence ID" value="PWN57991.1"/>
    <property type="molecule type" value="Genomic_DNA"/>
</dbReference>
<protein>
    <recommendedName>
        <fullName evidence="2">C-type lectin domain-containing protein</fullName>
    </recommendedName>
</protein>
<evidence type="ECO:0000259" key="2">
    <source>
        <dbReference type="PROSITE" id="PS50041"/>
    </source>
</evidence>
<gene>
    <name evidence="3" type="ORF">C1634_024945</name>
</gene>
<dbReference type="InterPro" id="IPR016187">
    <property type="entry name" value="CTDL_fold"/>
</dbReference>
<dbReference type="InterPro" id="IPR001304">
    <property type="entry name" value="C-type_lectin-like"/>
</dbReference>
<organism evidence="3 4">
    <name type="scientific">Chryseobacterium viscerum</name>
    <dbReference type="NCBI Taxonomy" id="1037377"/>
    <lineage>
        <taxon>Bacteria</taxon>
        <taxon>Pseudomonadati</taxon>
        <taxon>Bacteroidota</taxon>
        <taxon>Flavobacteriia</taxon>
        <taxon>Flavobacteriales</taxon>
        <taxon>Weeksellaceae</taxon>
        <taxon>Chryseobacterium group</taxon>
        <taxon>Chryseobacterium</taxon>
    </lineage>
</organism>
<feature type="domain" description="C-type lectin" evidence="2">
    <location>
        <begin position="223"/>
        <end position="322"/>
    </location>
</feature>